<evidence type="ECO:0000256" key="3">
    <source>
        <dbReference type="ARBA" id="ARBA00014389"/>
    </source>
</evidence>
<dbReference type="EMBL" id="KM225262">
    <property type="protein sequence ID" value="AIN55749.1"/>
    <property type="molecule type" value="Viral_cRNA"/>
</dbReference>
<dbReference type="InterPro" id="IPR001784">
    <property type="entry name" value="Bunya_nucleocap"/>
</dbReference>
<protein>
    <recommendedName>
        <fullName evidence="3">Nucleoprotein</fullName>
    </recommendedName>
    <alternativeName>
        <fullName evidence="8">Nucleocapsid protein</fullName>
    </alternativeName>
</protein>
<evidence type="ECO:0000256" key="6">
    <source>
        <dbReference type="ARBA" id="ARBA00023086"/>
    </source>
</evidence>
<evidence type="ECO:0000256" key="4">
    <source>
        <dbReference type="ARBA" id="ARBA00022844"/>
    </source>
</evidence>
<proteinExistence type="inferred from homology"/>
<dbReference type="KEGG" id="vg:65246792"/>
<evidence type="ECO:0000256" key="2">
    <source>
        <dbReference type="ARBA" id="ARBA00006516"/>
    </source>
</evidence>
<dbReference type="Gene3D" id="1.20.142.20">
    <property type="match status" value="1"/>
</dbReference>
<keyword evidence="4" id="KW-0946">Virion</keyword>
<accession>A0A088NRF6</accession>
<sequence length="244" mass="27232">MDFIFEEDDNITISSFNPDTLYEHFVVLMTSGTSDWLKAATIFFKKMKLIKEKMKISNIAMIPLKLGDLDIDVVNTYNPNAGEQRVGELSYTLNRLSGCMARYTLEEYEKGSKELQEKIQLAIKNPLAIVKGVRPDNFKLYMAFSAGAEMFLSKFSLFPLAIMLRRIDSDDAPAAIAGKVLKQRLDAVAAIDWQNEKNVGLLKTAMAVVGGVSWKHSKVTEESLSFLAKAGVAKHILTKIKKGE</sequence>
<dbReference type="Proteomes" id="UP000136225">
    <property type="component" value="Genome"/>
</dbReference>
<dbReference type="Gene3D" id="1.10.472.180">
    <property type="entry name" value="Bunyavirus nucleocapsid (N) protein, C-terminal domain"/>
    <property type="match status" value="1"/>
</dbReference>
<evidence type="ECO:0000313" key="10">
    <source>
        <dbReference type="Proteomes" id="UP000136225"/>
    </source>
</evidence>
<evidence type="ECO:0000256" key="7">
    <source>
        <dbReference type="ARBA" id="ARBA00023274"/>
    </source>
</evidence>
<dbReference type="GeneID" id="65246792"/>
<dbReference type="GO" id="GO:0019013">
    <property type="term" value="C:viral nucleocapsid"/>
    <property type="evidence" value="ECO:0007669"/>
    <property type="project" value="UniProtKB-KW"/>
</dbReference>
<evidence type="ECO:0000256" key="5">
    <source>
        <dbReference type="ARBA" id="ARBA00022884"/>
    </source>
</evidence>
<organism evidence="9 10">
    <name type="scientific">Tapirape virus</name>
    <dbReference type="NCBI Taxonomy" id="1538456"/>
    <lineage>
        <taxon>Viruses</taxon>
        <taxon>Riboviria</taxon>
        <taxon>Orthornavirae</taxon>
        <taxon>Negarnaviricota</taxon>
        <taxon>Polyploviricotina</taxon>
        <taxon>Bunyaviricetes</taxon>
        <taxon>Elliovirales</taxon>
        <taxon>Peribunyaviridae</taxon>
        <taxon>Pacuvirus</taxon>
        <taxon>Pacuvirus tapirapeense</taxon>
    </lineage>
</organism>
<dbReference type="GO" id="GO:0003723">
    <property type="term" value="F:RNA binding"/>
    <property type="evidence" value="ECO:0007669"/>
    <property type="project" value="UniProtKB-KW"/>
</dbReference>
<name>A0A088NRF6_9VIRU</name>
<dbReference type="InterPro" id="IPR043011">
    <property type="entry name" value="Bunya_nucleocap_C"/>
</dbReference>
<keyword evidence="5" id="KW-0694">RNA-binding</keyword>
<keyword evidence="10" id="KW-1185">Reference proteome</keyword>
<dbReference type="InterPro" id="IPR043012">
    <property type="entry name" value="Bunya_nucleocap_N"/>
</dbReference>
<dbReference type="GO" id="GO:1990904">
    <property type="term" value="C:ribonucleoprotein complex"/>
    <property type="evidence" value="ECO:0007669"/>
    <property type="project" value="UniProtKB-KW"/>
</dbReference>
<evidence type="ECO:0000313" key="9">
    <source>
        <dbReference type="EMBL" id="AIN55749.1"/>
    </source>
</evidence>
<dbReference type="Pfam" id="PF00952">
    <property type="entry name" value="Bunya_nucleocap"/>
    <property type="match status" value="1"/>
</dbReference>
<evidence type="ECO:0000256" key="8">
    <source>
        <dbReference type="ARBA" id="ARBA00033344"/>
    </source>
</evidence>
<keyword evidence="6 9" id="KW-0543">Viral nucleoprotein</keyword>
<reference evidence="9 10" key="1">
    <citation type="submission" date="2014-07" db="EMBL/GenBank/DDBJ databases">
        <title>Pacui virus, Rio Preto da Eva virus and Tapirape virus, three distinct viruses belonging to the family Bunyaviridae.</title>
        <authorList>
            <person name="Rodrigues D.S.G."/>
            <person name="Medeiros D.B.A."/>
            <person name="Nunes M.R.T."/>
            <person name="Vasconcelos P.F.C."/>
        </authorList>
    </citation>
    <scope>NUCLEOTIDE SEQUENCE [LARGE SCALE GENOMIC DNA]</scope>
    <source>
        <strain evidence="9">BEAN767592</strain>
    </source>
</reference>
<dbReference type="RefSeq" id="YP_010085072.1">
    <property type="nucleotide sequence ID" value="NC_055189.1"/>
</dbReference>
<comment type="subcellular location">
    <subcellularLocation>
        <location evidence="1">Virion</location>
    </subcellularLocation>
</comment>
<evidence type="ECO:0000256" key="1">
    <source>
        <dbReference type="ARBA" id="ARBA00004328"/>
    </source>
</evidence>
<keyword evidence="7" id="KW-0687">Ribonucleoprotein</keyword>
<comment type="similarity">
    <text evidence="2">Belongs to the orthobunyavirus nucleocapsid protein family.</text>
</comment>